<keyword evidence="2" id="KW-1185">Reference proteome</keyword>
<protein>
    <submittedName>
        <fullName evidence="1">Uncharacterized protein</fullName>
    </submittedName>
</protein>
<dbReference type="AlphaFoldDB" id="A0AAE1UCC7"/>
<dbReference type="Proteomes" id="UP001292094">
    <property type="component" value="Unassembled WGS sequence"/>
</dbReference>
<gene>
    <name evidence="1" type="ORF">Pmani_013237</name>
</gene>
<sequence length="104" mass="11366">MSDAHASSTLLVCLRVSVYLPKINACLNDLGFAEPRVTILPALRLEGSPSLACHTKTSRLKTPLVSLSTHQRFTSYDTPPRQAGWTTTMCLDPTHNIIVCTAEL</sequence>
<comment type="caution">
    <text evidence="1">The sequence shown here is derived from an EMBL/GenBank/DDBJ whole genome shotgun (WGS) entry which is preliminary data.</text>
</comment>
<organism evidence="1 2">
    <name type="scientific">Petrolisthes manimaculis</name>
    <dbReference type="NCBI Taxonomy" id="1843537"/>
    <lineage>
        <taxon>Eukaryota</taxon>
        <taxon>Metazoa</taxon>
        <taxon>Ecdysozoa</taxon>
        <taxon>Arthropoda</taxon>
        <taxon>Crustacea</taxon>
        <taxon>Multicrustacea</taxon>
        <taxon>Malacostraca</taxon>
        <taxon>Eumalacostraca</taxon>
        <taxon>Eucarida</taxon>
        <taxon>Decapoda</taxon>
        <taxon>Pleocyemata</taxon>
        <taxon>Anomura</taxon>
        <taxon>Galatheoidea</taxon>
        <taxon>Porcellanidae</taxon>
        <taxon>Petrolisthes</taxon>
    </lineage>
</organism>
<reference evidence="1" key="1">
    <citation type="submission" date="2023-11" db="EMBL/GenBank/DDBJ databases">
        <title>Genome assemblies of two species of porcelain crab, Petrolisthes cinctipes and Petrolisthes manimaculis (Anomura: Porcellanidae).</title>
        <authorList>
            <person name="Angst P."/>
        </authorList>
    </citation>
    <scope>NUCLEOTIDE SEQUENCE</scope>
    <source>
        <strain evidence="1">PB745_02</strain>
        <tissue evidence="1">Gill</tissue>
    </source>
</reference>
<evidence type="ECO:0000313" key="2">
    <source>
        <dbReference type="Proteomes" id="UP001292094"/>
    </source>
</evidence>
<evidence type="ECO:0000313" key="1">
    <source>
        <dbReference type="EMBL" id="KAK4315546.1"/>
    </source>
</evidence>
<proteinExistence type="predicted"/>
<dbReference type="EMBL" id="JAWZYT010001108">
    <property type="protein sequence ID" value="KAK4315546.1"/>
    <property type="molecule type" value="Genomic_DNA"/>
</dbReference>
<name>A0AAE1UCC7_9EUCA</name>
<accession>A0AAE1UCC7</accession>